<dbReference type="InterPro" id="IPR009613">
    <property type="entry name" value="LMF"/>
</dbReference>
<accession>X6NSQ9</accession>
<dbReference type="OrthoDB" id="434126at2759"/>
<dbReference type="PANTHER" id="PTHR14463">
    <property type="entry name" value="LIPASE MATURATION FACTOR"/>
    <property type="match status" value="1"/>
</dbReference>
<organism evidence="3 4">
    <name type="scientific">Reticulomyxa filosa</name>
    <dbReference type="NCBI Taxonomy" id="46433"/>
    <lineage>
        <taxon>Eukaryota</taxon>
        <taxon>Sar</taxon>
        <taxon>Rhizaria</taxon>
        <taxon>Retaria</taxon>
        <taxon>Foraminifera</taxon>
        <taxon>Monothalamids</taxon>
        <taxon>Reticulomyxidae</taxon>
        <taxon>Reticulomyxa</taxon>
    </lineage>
</organism>
<gene>
    <name evidence="3" type="ORF">RFI_08791</name>
</gene>
<dbReference type="Pfam" id="PF25179">
    <property type="entry name" value="LMF1_C"/>
    <property type="match status" value="1"/>
</dbReference>
<keyword evidence="1" id="KW-0732">Signal</keyword>
<proteinExistence type="predicted"/>
<evidence type="ECO:0000313" key="4">
    <source>
        <dbReference type="Proteomes" id="UP000023152"/>
    </source>
</evidence>
<evidence type="ECO:0000313" key="3">
    <source>
        <dbReference type="EMBL" id="ETO28342.1"/>
    </source>
</evidence>
<dbReference type="EMBL" id="ASPP01006717">
    <property type="protein sequence ID" value="ETO28342.1"/>
    <property type="molecule type" value="Genomic_DNA"/>
</dbReference>
<evidence type="ECO:0000256" key="1">
    <source>
        <dbReference type="SAM" id="SignalP"/>
    </source>
</evidence>
<name>X6NSQ9_RETFI</name>
<feature type="domain" description="Lipase maturation factor 1/2 C-terminal" evidence="2">
    <location>
        <begin position="37"/>
        <end position="166"/>
    </location>
</feature>
<dbReference type="GO" id="GO:0051604">
    <property type="term" value="P:protein maturation"/>
    <property type="evidence" value="ECO:0007669"/>
    <property type="project" value="InterPro"/>
</dbReference>
<dbReference type="InterPro" id="IPR057433">
    <property type="entry name" value="LMF1/2_C"/>
</dbReference>
<dbReference type="Proteomes" id="UP000023152">
    <property type="component" value="Unassembled WGS sequence"/>
</dbReference>
<feature type="chain" id="PRO_5004976084" description="Lipase maturation factor 1/2 C-terminal domain-containing protein" evidence="1">
    <location>
        <begin position="21"/>
        <end position="220"/>
    </location>
</feature>
<dbReference type="GO" id="GO:0005789">
    <property type="term" value="C:endoplasmic reticulum membrane"/>
    <property type="evidence" value="ECO:0007669"/>
    <property type="project" value="TreeGrafter"/>
</dbReference>
<sequence>MARLFAVFGMLYLSWKPLKSLLLSKRVSDYSFNQWHVANGYAAFGCMTKQRQELIIEGCHDDVITDESQWDEYTFKVKPVLQWIMPCTCAPVDFFMDWIKLNKKNKKKGEASVLRLMGSDSPLQNSSKPPKYLRVKLYEYMFWYDELYLNLQRKNKNNDELWFRNDFQRLKRALKGKQLVIHSKTEYAWWSRRELKTVISDFHLQNHLVTDFLDDDKWLK</sequence>
<protein>
    <recommendedName>
        <fullName evidence="2">Lipase maturation factor 1/2 C-terminal domain-containing protein</fullName>
    </recommendedName>
</protein>
<feature type="signal peptide" evidence="1">
    <location>
        <begin position="1"/>
        <end position="20"/>
    </location>
</feature>
<evidence type="ECO:0000259" key="2">
    <source>
        <dbReference type="Pfam" id="PF25179"/>
    </source>
</evidence>
<comment type="caution">
    <text evidence="3">The sequence shown here is derived from an EMBL/GenBank/DDBJ whole genome shotgun (WGS) entry which is preliminary data.</text>
</comment>
<dbReference type="AlphaFoldDB" id="X6NSQ9"/>
<reference evidence="3 4" key="1">
    <citation type="journal article" date="2013" name="Curr. Biol.">
        <title>The Genome of the Foraminiferan Reticulomyxa filosa.</title>
        <authorList>
            <person name="Glockner G."/>
            <person name="Hulsmann N."/>
            <person name="Schleicher M."/>
            <person name="Noegel A.A."/>
            <person name="Eichinger L."/>
            <person name="Gallinger C."/>
            <person name="Pawlowski J."/>
            <person name="Sierra R."/>
            <person name="Euteneuer U."/>
            <person name="Pillet L."/>
            <person name="Moustafa A."/>
            <person name="Platzer M."/>
            <person name="Groth M."/>
            <person name="Szafranski K."/>
            <person name="Schliwa M."/>
        </authorList>
    </citation>
    <scope>NUCLEOTIDE SEQUENCE [LARGE SCALE GENOMIC DNA]</scope>
</reference>
<keyword evidence="4" id="KW-1185">Reference proteome</keyword>
<dbReference type="PANTHER" id="PTHR14463:SF10">
    <property type="entry name" value="LIPASE MATURATION FACTOR 1"/>
    <property type="match status" value="1"/>
</dbReference>